<dbReference type="GO" id="GO:0005930">
    <property type="term" value="C:axoneme"/>
    <property type="evidence" value="ECO:0007669"/>
    <property type="project" value="UniProtKB-SubCell"/>
</dbReference>
<comment type="subcellular location">
    <subcellularLocation>
        <location evidence="1">Cytoplasm</location>
        <location evidence="1">Cytoskeleton</location>
        <location evidence="1">Cilium axoneme</location>
    </subcellularLocation>
</comment>
<sequence>MTLLRFCKKWFKEWALRLRPAKDMHALHLEFEQDEESRRMDRADTNLMSPSMMDMLQWVLHGVEEAVQVISITETHPPMFHFNTQSSQRMVPERFFSQLTHLRSLRLIGALAKNHTEACPHLRQCLISLRQLHDLVLSNNGLNAEDLKSLEPAWKHLPALQSLNLGGNQFNGDAACSMAIALRSLTTLTFLSLFNNFLFCDIEDELTDFQMLSSAINGLSQLWTLDMSSSASYDPSRCAALAAALNNLTTLQHLNLDHSDLYLDASDVFYPAVLSGLTGLQHLSMAGFYSLENVEGFASVLRTLTGLQYLYLSNGSGLCGLIESPHFVSSLQGLTRLEHLDLSMAALPPLRFQLETDFYYPALERMQLK</sequence>
<protein>
    <submittedName>
        <fullName evidence="2">Uncharacterized protein</fullName>
    </submittedName>
</protein>
<accession>A0A250X8T4</accession>
<evidence type="ECO:0000256" key="1">
    <source>
        <dbReference type="ARBA" id="ARBA00004430"/>
    </source>
</evidence>
<reference evidence="2 3" key="1">
    <citation type="submission" date="2017-08" db="EMBL/GenBank/DDBJ databases">
        <title>Acidophilic green algal genome provides insights into adaptation to an acidic environment.</title>
        <authorList>
            <person name="Hirooka S."/>
            <person name="Hirose Y."/>
            <person name="Kanesaki Y."/>
            <person name="Higuchi S."/>
            <person name="Fujiwara T."/>
            <person name="Onuma R."/>
            <person name="Era A."/>
            <person name="Ohbayashi R."/>
            <person name="Uzuka A."/>
            <person name="Nozaki H."/>
            <person name="Yoshikawa H."/>
            <person name="Miyagishima S.Y."/>
        </authorList>
    </citation>
    <scope>NUCLEOTIDE SEQUENCE [LARGE SCALE GENOMIC DNA]</scope>
    <source>
        <strain evidence="2 3">NIES-2499</strain>
    </source>
</reference>
<dbReference type="InterPro" id="IPR032675">
    <property type="entry name" value="LRR_dom_sf"/>
</dbReference>
<proteinExistence type="predicted"/>
<dbReference type="EMBL" id="BEGY01000041">
    <property type="protein sequence ID" value="GAX79329.1"/>
    <property type="molecule type" value="Genomic_DNA"/>
</dbReference>
<dbReference type="AlphaFoldDB" id="A0A250X8T4"/>
<dbReference type="Proteomes" id="UP000232323">
    <property type="component" value="Unassembled WGS sequence"/>
</dbReference>
<name>A0A250X8T4_9CHLO</name>
<dbReference type="Gene3D" id="3.80.10.10">
    <property type="entry name" value="Ribonuclease Inhibitor"/>
    <property type="match status" value="2"/>
</dbReference>
<dbReference type="PANTHER" id="PTHR48057">
    <property type="entry name" value="LEUCINE-RICH REPEAT SERINE/THREONINE-PROTEIN KINASE 1"/>
    <property type="match status" value="1"/>
</dbReference>
<dbReference type="InterPro" id="IPR052595">
    <property type="entry name" value="LRRC69/RLP"/>
</dbReference>
<comment type="caution">
    <text evidence="2">The sequence shown here is derived from an EMBL/GenBank/DDBJ whole genome shotgun (WGS) entry which is preliminary data.</text>
</comment>
<organism evidence="2 3">
    <name type="scientific">Chlamydomonas eustigma</name>
    <dbReference type="NCBI Taxonomy" id="1157962"/>
    <lineage>
        <taxon>Eukaryota</taxon>
        <taxon>Viridiplantae</taxon>
        <taxon>Chlorophyta</taxon>
        <taxon>core chlorophytes</taxon>
        <taxon>Chlorophyceae</taxon>
        <taxon>CS clade</taxon>
        <taxon>Chlamydomonadales</taxon>
        <taxon>Chlamydomonadaceae</taxon>
        <taxon>Chlamydomonas</taxon>
    </lineage>
</organism>
<keyword evidence="3" id="KW-1185">Reference proteome</keyword>
<evidence type="ECO:0000313" key="2">
    <source>
        <dbReference type="EMBL" id="GAX79329.1"/>
    </source>
</evidence>
<evidence type="ECO:0000313" key="3">
    <source>
        <dbReference type="Proteomes" id="UP000232323"/>
    </source>
</evidence>
<dbReference type="SUPFAM" id="SSF52047">
    <property type="entry name" value="RNI-like"/>
    <property type="match status" value="1"/>
</dbReference>
<dbReference type="STRING" id="1157962.A0A250X8T4"/>
<gene>
    <name evidence="2" type="ORF">CEUSTIGMA_g6770.t1</name>
</gene>
<dbReference type="OrthoDB" id="5297217at2759"/>
<dbReference type="PANTHER" id="PTHR48057:SF19">
    <property type="entry name" value="LEUCINE-RICH REPEAT-CONTAINING N-TERMINAL PLANT-TYPE DOMAIN-CONTAINING PROTEIN"/>
    <property type="match status" value="1"/>
</dbReference>